<evidence type="ECO:0000313" key="1">
    <source>
        <dbReference type="EMBL" id="SDP96348.1"/>
    </source>
</evidence>
<accession>A0A1H0X059</accession>
<sequence>MDYGDMTNAERDGSFVGWADPGHTFNVRIQGNPRYYGFNVSNGKWGWILSSKLQYTGNTWCA</sequence>
<name>A0A1H0X059_9PSEU</name>
<gene>
    <name evidence="1" type="ORF">SAMN05421507_12744</name>
</gene>
<keyword evidence="2" id="KW-1185">Reference proteome</keyword>
<proteinExistence type="predicted"/>
<dbReference type="AlphaFoldDB" id="A0A1H0X059"/>
<dbReference type="Proteomes" id="UP000199691">
    <property type="component" value="Unassembled WGS sequence"/>
</dbReference>
<reference evidence="2" key="1">
    <citation type="submission" date="2016-10" db="EMBL/GenBank/DDBJ databases">
        <authorList>
            <person name="Varghese N."/>
            <person name="Submissions S."/>
        </authorList>
    </citation>
    <scope>NUCLEOTIDE SEQUENCE [LARGE SCALE GENOMIC DNA]</scope>
    <source>
        <strain evidence="2">CGMCC 4.6609</strain>
    </source>
</reference>
<protein>
    <submittedName>
        <fullName evidence="1">Uncharacterized protein</fullName>
    </submittedName>
</protein>
<dbReference type="EMBL" id="FNIX01000027">
    <property type="protein sequence ID" value="SDP96348.1"/>
    <property type="molecule type" value="Genomic_DNA"/>
</dbReference>
<evidence type="ECO:0000313" key="2">
    <source>
        <dbReference type="Proteomes" id="UP000199691"/>
    </source>
</evidence>
<organism evidence="1 2">
    <name type="scientific">Lentzea jiangxiensis</name>
    <dbReference type="NCBI Taxonomy" id="641025"/>
    <lineage>
        <taxon>Bacteria</taxon>
        <taxon>Bacillati</taxon>
        <taxon>Actinomycetota</taxon>
        <taxon>Actinomycetes</taxon>
        <taxon>Pseudonocardiales</taxon>
        <taxon>Pseudonocardiaceae</taxon>
        <taxon>Lentzea</taxon>
    </lineage>
</organism>